<name>A0A7D9LXY9_PARCT</name>
<accession>A0A7D9LXY9</accession>
<evidence type="ECO:0000313" key="3">
    <source>
        <dbReference type="Proteomes" id="UP001152795"/>
    </source>
</evidence>
<reference evidence="2" key="1">
    <citation type="submission" date="2020-04" db="EMBL/GenBank/DDBJ databases">
        <authorList>
            <person name="Alioto T."/>
            <person name="Alioto T."/>
            <person name="Gomez Garrido J."/>
        </authorList>
    </citation>
    <scope>NUCLEOTIDE SEQUENCE</scope>
    <source>
        <strain evidence="2">A484AB</strain>
    </source>
</reference>
<dbReference type="Proteomes" id="UP001152795">
    <property type="component" value="Unassembled WGS sequence"/>
</dbReference>
<comment type="caution">
    <text evidence="2">The sequence shown here is derived from an EMBL/GenBank/DDBJ whole genome shotgun (WGS) entry which is preliminary data.</text>
</comment>
<keyword evidence="3" id="KW-1185">Reference proteome</keyword>
<organism evidence="2 3">
    <name type="scientific">Paramuricea clavata</name>
    <name type="common">Red gorgonian</name>
    <name type="synonym">Violescent sea-whip</name>
    <dbReference type="NCBI Taxonomy" id="317549"/>
    <lineage>
        <taxon>Eukaryota</taxon>
        <taxon>Metazoa</taxon>
        <taxon>Cnidaria</taxon>
        <taxon>Anthozoa</taxon>
        <taxon>Octocorallia</taxon>
        <taxon>Malacalcyonacea</taxon>
        <taxon>Plexauridae</taxon>
        <taxon>Paramuricea</taxon>
    </lineage>
</organism>
<feature type="non-terminal residue" evidence="2">
    <location>
        <position position="243"/>
    </location>
</feature>
<protein>
    <submittedName>
        <fullName evidence="2">Uncharacterized protein</fullName>
    </submittedName>
</protein>
<evidence type="ECO:0000313" key="2">
    <source>
        <dbReference type="EMBL" id="CAB4040392.1"/>
    </source>
</evidence>
<proteinExistence type="predicted"/>
<feature type="region of interest" description="Disordered" evidence="1">
    <location>
        <begin position="214"/>
        <end position="243"/>
    </location>
</feature>
<evidence type="ECO:0000256" key="1">
    <source>
        <dbReference type="SAM" id="MobiDB-lite"/>
    </source>
</evidence>
<dbReference type="AlphaFoldDB" id="A0A7D9LXY9"/>
<dbReference type="EMBL" id="CACRXK020026730">
    <property type="protein sequence ID" value="CAB4040392.1"/>
    <property type="molecule type" value="Genomic_DNA"/>
</dbReference>
<gene>
    <name evidence="2" type="ORF">PACLA_8A048803</name>
</gene>
<dbReference type="OrthoDB" id="5987525at2759"/>
<dbReference type="PANTHER" id="PTHR33198">
    <property type="entry name" value="ANK_REP_REGION DOMAIN-CONTAINING PROTEIN-RELATED"/>
    <property type="match status" value="1"/>
</dbReference>
<sequence length="243" mass="28151">MVEPQAEVQAPQMAQTPQIFIAPSNLPPTKSLIFDDNLATTWESWKKSWTRYEIATGVQKQEGIVRVSTLLRAIGEGGVKAYDTFTWGEDENQNDVDIVLKKFDEYCSQRTQIMYERYRFNNRNQVPGENIATYLTELRTIARNCAHDSITPDEILRDRLVLGIRDDHVRERLLRLNDLTLQKAVDTIKAAEQTQQQVKLMSIGEDFVNTLRRTQPEDAGIESKQYRKTKPPRYSMRNRQQEG</sequence>